<organism evidence="5 6">
    <name type="scientific">Granulicella mallensis (strain ATCC BAA-1857 / DSM 23137 / MP5ACTX8)</name>
    <dbReference type="NCBI Taxonomy" id="682795"/>
    <lineage>
        <taxon>Bacteria</taxon>
        <taxon>Pseudomonadati</taxon>
        <taxon>Acidobacteriota</taxon>
        <taxon>Terriglobia</taxon>
        <taxon>Terriglobales</taxon>
        <taxon>Acidobacteriaceae</taxon>
        <taxon>Granulicella</taxon>
    </lineage>
</organism>
<keyword evidence="1" id="KW-0677">Repeat</keyword>
<feature type="chain" id="PRO_5003512211" evidence="4">
    <location>
        <begin position="26"/>
        <end position="637"/>
    </location>
</feature>
<dbReference type="OrthoDB" id="928522at2"/>
<gene>
    <name evidence="5" type="ordered locus">AciX8_4812</name>
</gene>
<dbReference type="STRING" id="682795.AciX8_4812"/>
<feature type="signal peptide" evidence="4">
    <location>
        <begin position="1"/>
        <end position="25"/>
    </location>
</feature>
<evidence type="ECO:0000313" key="5">
    <source>
        <dbReference type="EMBL" id="AEU39081.1"/>
    </source>
</evidence>
<evidence type="ECO:0000256" key="4">
    <source>
        <dbReference type="SAM" id="SignalP"/>
    </source>
</evidence>
<dbReference type="EMBL" id="CP003130">
    <property type="protein sequence ID" value="AEU39081.1"/>
    <property type="molecule type" value="Genomic_DNA"/>
</dbReference>
<feature type="repeat" description="ANK" evidence="3">
    <location>
        <begin position="578"/>
        <end position="612"/>
    </location>
</feature>
<dbReference type="SMART" id="SM00248">
    <property type="entry name" value="ANK"/>
    <property type="match status" value="6"/>
</dbReference>
<dbReference type="InterPro" id="IPR008930">
    <property type="entry name" value="Terpenoid_cyclase/PrenylTrfase"/>
</dbReference>
<dbReference type="InterPro" id="IPR002110">
    <property type="entry name" value="Ankyrin_rpt"/>
</dbReference>
<dbReference type="PANTHER" id="PTHR24198:SF165">
    <property type="entry name" value="ANKYRIN REPEAT-CONTAINING PROTEIN-RELATED"/>
    <property type="match status" value="1"/>
</dbReference>
<dbReference type="AlphaFoldDB" id="G8NYM2"/>
<dbReference type="Gene3D" id="1.50.10.20">
    <property type="match status" value="1"/>
</dbReference>
<dbReference type="HOGENOM" id="CLU_393176_0_0_0"/>
<dbReference type="eggNOG" id="COG1657">
    <property type="taxonomic scope" value="Bacteria"/>
</dbReference>
<reference evidence="5 6" key="1">
    <citation type="submission" date="2011-11" db="EMBL/GenBank/DDBJ databases">
        <title>Complete sequence of Granulicella mallensis MP5ACTX8.</title>
        <authorList>
            <consortium name="US DOE Joint Genome Institute"/>
            <person name="Lucas S."/>
            <person name="Copeland A."/>
            <person name="Lapidus A."/>
            <person name="Cheng J.-F."/>
            <person name="Goodwin L."/>
            <person name="Pitluck S."/>
            <person name="Peters L."/>
            <person name="Lu M."/>
            <person name="Detter J.C."/>
            <person name="Han C."/>
            <person name="Tapia R."/>
            <person name="Land M."/>
            <person name="Hauser L."/>
            <person name="Kyrpides N."/>
            <person name="Ivanova N."/>
            <person name="Mikhailova N."/>
            <person name="Pagani I."/>
            <person name="Rawat S."/>
            <person name="Mannisto M."/>
            <person name="Haggblom M."/>
            <person name="Woyke T."/>
        </authorList>
    </citation>
    <scope>NUCLEOTIDE SEQUENCE [LARGE SCALE GENOMIC DNA]</scope>
    <source>
        <strain evidence="6">ATCC BAA-1857 / DSM 23137 / MP5ACTX8</strain>
    </source>
</reference>
<evidence type="ECO:0000256" key="1">
    <source>
        <dbReference type="ARBA" id="ARBA00022737"/>
    </source>
</evidence>
<dbReference type="PANTHER" id="PTHR24198">
    <property type="entry name" value="ANKYRIN REPEAT AND PROTEIN KINASE DOMAIN-CONTAINING PROTEIN"/>
    <property type="match status" value="1"/>
</dbReference>
<protein>
    <submittedName>
        <fullName evidence="5">Ankyrin</fullName>
    </submittedName>
</protein>
<name>G8NYM2_GRAMM</name>
<keyword evidence="2 3" id="KW-0040">ANK repeat</keyword>
<dbReference type="Gene3D" id="1.25.40.20">
    <property type="entry name" value="Ankyrin repeat-containing domain"/>
    <property type="match status" value="2"/>
</dbReference>
<feature type="repeat" description="ANK" evidence="3">
    <location>
        <begin position="436"/>
        <end position="469"/>
    </location>
</feature>
<evidence type="ECO:0000256" key="2">
    <source>
        <dbReference type="ARBA" id="ARBA00023043"/>
    </source>
</evidence>
<keyword evidence="4" id="KW-0732">Signal</keyword>
<dbReference type="PROSITE" id="PS50297">
    <property type="entry name" value="ANK_REP_REGION"/>
    <property type="match status" value="2"/>
</dbReference>
<evidence type="ECO:0000256" key="3">
    <source>
        <dbReference type="PROSITE-ProRule" id="PRU00023"/>
    </source>
</evidence>
<dbReference type="Proteomes" id="UP000007113">
    <property type="component" value="Chromosome"/>
</dbReference>
<feature type="repeat" description="ANK" evidence="3">
    <location>
        <begin position="513"/>
        <end position="545"/>
    </location>
</feature>
<dbReference type="SUPFAM" id="SSF48403">
    <property type="entry name" value="Ankyrin repeat"/>
    <property type="match status" value="1"/>
</dbReference>
<dbReference type="Pfam" id="PF12796">
    <property type="entry name" value="Ank_2"/>
    <property type="match status" value="3"/>
</dbReference>
<dbReference type="SUPFAM" id="SSF48239">
    <property type="entry name" value="Terpenoid cyclases/Protein prenyltransferases"/>
    <property type="match status" value="1"/>
</dbReference>
<dbReference type="RefSeq" id="WP_014267952.1">
    <property type="nucleotide sequence ID" value="NC_016631.1"/>
</dbReference>
<dbReference type="eggNOG" id="COG0666">
    <property type="taxonomic scope" value="Bacteria"/>
</dbReference>
<evidence type="ECO:0000313" key="6">
    <source>
        <dbReference type="Proteomes" id="UP000007113"/>
    </source>
</evidence>
<keyword evidence="6" id="KW-1185">Reference proteome</keyword>
<proteinExistence type="predicted"/>
<dbReference type="PROSITE" id="PS50088">
    <property type="entry name" value="ANK_REPEAT"/>
    <property type="match status" value="3"/>
</dbReference>
<accession>G8NYM2</accession>
<sequence length="637" mass="69867" precursor="true">MRQSLSKFQHCALLFLAVLAPSAFAELPDHGTTEQVLRAIHQTTDLLETSRNAWVPQAYCYSCHHEAMQFRVDRIAAEHGLSVDRSAENEHLRRAVGQPQARFHDIPLFGVDATARGQQLIDPALLPGIALISMHDLGVPSSTSFEATAQMLVKLQRPEGYWATTDARPPQIASRFTQTAFAMEAINDYLPEQAAAEKRAVLARAKHWLLTTPPRDNEDRAMQLFGLKSAGATKKEIEPIAKLLINEQRQDGGWAQLKTRESDAYATGKILVALNEAGALRTSDPVYRRGVAYLLRTQAPDGSWHVKTRLLSPAELSPPPFDFKLPYDDDYIISYFGTGWADQALMLTLPRIPRPEKIYDAAKFKYGLIDEVQQPAWVETVLFGTTADLQHLLDNGLSANATTPGGASLLQVAATDLDKTRLLLARGADVNYRTKNGFSALSAAASARGTIEVVRYLLDHGAKIERPEKTDKGDVDTSVPTPLFLAVGTGEIETARLLIQHGDALESIVSNIKGKTSLTNAIDMGDAPMVRFLIESGANIQGDKLQSEALQHAVLADYPDVLSVLIEKNFNVNAADEYGMTALHYAAMTDYGDTEMIRKLLAAGAKRDLKDKEGETPEQAAARLHLTQLADALRSTR</sequence>
<dbReference type="KEGG" id="gma:AciX8_4812"/>
<dbReference type="InterPro" id="IPR036770">
    <property type="entry name" value="Ankyrin_rpt-contain_sf"/>
</dbReference>